<dbReference type="AlphaFoldDB" id="A0A075LMQ0"/>
<keyword evidence="8 17" id="KW-0133">Cell shape</keyword>
<evidence type="ECO:0000256" key="14">
    <source>
        <dbReference type="ARBA" id="ARBA00032707"/>
    </source>
</evidence>
<keyword evidence="13 17" id="KW-0961">Cell wall biogenesis/degradation</keyword>
<dbReference type="GO" id="GO:0009252">
    <property type="term" value="P:peptidoglycan biosynthetic process"/>
    <property type="evidence" value="ECO:0007669"/>
    <property type="project" value="UniProtKB-KW"/>
</dbReference>
<dbReference type="GO" id="GO:0071555">
    <property type="term" value="P:cell wall organization"/>
    <property type="evidence" value="ECO:0007669"/>
    <property type="project" value="UniProtKB-KW"/>
</dbReference>
<evidence type="ECO:0000256" key="3">
    <source>
        <dbReference type="ARBA" id="ARBA00012374"/>
    </source>
</evidence>
<dbReference type="InterPro" id="IPR003824">
    <property type="entry name" value="UppP"/>
</dbReference>
<dbReference type="Pfam" id="PF02673">
    <property type="entry name" value="BacA"/>
    <property type="match status" value="1"/>
</dbReference>
<keyword evidence="11 17" id="KW-0472">Membrane</keyword>
<feature type="transmembrane region" description="Helical" evidence="17">
    <location>
        <begin position="189"/>
        <end position="209"/>
    </location>
</feature>
<proteinExistence type="inferred from homology"/>
<comment type="miscellaneous">
    <text evidence="17">Bacitracin is thought to be involved in the inhibition of peptidoglycan synthesis by sequestering undecaprenyl diphosphate, thereby reducing the pool of lipid carrier available.</text>
</comment>
<keyword evidence="10 17" id="KW-1133">Transmembrane helix</keyword>
<organism evidence="18 19">
    <name type="scientific">Terribacillus saccharophilus</name>
    <dbReference type="NCBI Taxonomy" id="361277"/>
    <lineage>
        <taxon>Bacteria</taxon>
        <taxon>Bacillati</taxon>
        <taxon>Bacillota</taxon>
        <taxon>Bacilli</taxon>
        <taxon>Bacillales</taxon>
        <taxon>Bacillaceae</taxon>
        <taxon>Terribacillus</taxon>
    </lineage>
</organism>
<dbReference type="HAMAP" id="MF_01006">
    <property type="entry name" value="Undec_diphosphatase"/>
    <property type="match status" value="1"/>
</dbReference>
<evidence type="ECO:0000256" key="11">
    <source>
        <dbReference type="ARBA" id="ARBA00023136"/>
    </source>
</evidence>
<evidence type="ECO:0000256" key="1">
    <source>
        <dbReference type="ARBA" id="ARBA00004651"/>
    </source>
</evidence>
<feature type="transmembrane region" description="Helical" evidence="17">
    <location>
        <begin position="221"/>
        <end position="240"/>
    </location>
</feature>
<reference evidence="18 19" key="1">
    <citation type="submission" date="2014-07" db="EMBL/GenBank/DDBJ databases">
        <title>Complete genome sequence of a moderately halophilic bacterium Terribacillus aidingensis MP602, isolated from Cryptomeria fortunei in Tianmu mountain in China.</title>
        <authorList>
            <person name="Wang Y."/>
            <person name="Lu P."/>
            <person name="Zhang L."/>
        </authorList>
    </citation>
    <scope>NUCLEOTIDE SEQUENCE [LARGE SCALE GENOMIC DNA]</scope>
    <source>
        <strain evidence="18 19">MP602</strain>
    </source>
</reference>
<dbReference type="GO" id="GO:0008360">
    <property type="term" value="P:regulation of cell shape"/>
    <property type="evidence" value="ECO:0007669"/>
    <property type="project" value="UniProtKB-KW"/>
</dbReference>
<evidence type="ECO:0000256" key="2">
    <source>
        <dbReference type="ARBA" id="ARBA00010621"/>
    </source>
</evidence>
<dbReference type="Proteomes" id="UP000027980">
    <property type="component" value="Chromosome"/>
</dbReference>
<comment type="subcellular location">
    <subcellularLocation>
        <location evidence="1 17">Cell membrane</location>
        <topology evidence="1 17">Multi-pass membrane protein</topology>
    </subcellularLocation>
</comment>
<dbReference type="EC" id="3.6.1.27" evidence="3 17"/>
<evidence type="ECO:0000256" key="16">
    <source>
        <dbReference type="ARBA" id="ARBA00047594"/>
    </source>
</evidence>
<dbReference type="GO" id="GO:0050380">
    <property type="term" value="F:undecaprenyl-diphosphatase activity"/>
    <property type="evidence" value="ECO:0007669"/>
    <property type="project" value="UniProtKB-UniRule"/>
</dbReference>
<sequence>MDFWILIFKYLFLGLVQGISEPIPISSSGHLIIAQHLLGIEVKDLSFEVVVNTASLIAVVLVYKNQIARLSVSSYQYIVKREETKKDDFNLVLYLIIGTIPAALLGLLFNDFIGENLKSTFTVGIALLLTAISLFLIRNIKGTKDMKKIGWKEALLVGLGQSIALIPGVSRSGATVVTGMLTGMNRDTALMFSFLLYIPVSFGASILEIPDMFSQNITADYLIAYAVAFVASLIGTYFALKWFIDVMKKGKLIYFSIYCLFLAIITLFLL</sequence>
<gene>
    <name evidence="17" type="primary">uppP</name>
    <name evidence="18" type="ORF">GZ22_12750</name>
</gene>
<feature type="transmembrane region" description="Helical" evidence="17">
    <location>
        <begin position="121"/>
        <end position="137"/>
    </location>
</feature>
<evidence type="ECO:0000256" key="6">
    <source>
        <dbReference type="ARBA" id="ARBA00022692"/>
    </source>
</evidence>
<evidence type="ECO:0000256" key="4">
    <source>
        <dbReference type="ARBA" id="ARBA00021581"/>
    </source>
</evidence>
<evidence type="ECO:0000256" key="17">
    <source>
        <dbReference type="HAMAP-Rule" id="MF_01006"/>
    </source>
</evidence>
<comment type="catalytic activity">
    <reaction evidence="16 17">
        <text>di-trans,octa-cis-undecaprenyl diphosphate + H2O = di-trans,octa-cis-undecaprenyl phosphate + phosphate + H(+)</text>
        <dbReference type="Rhea" id="RHEA:28094"/>
        <dbReference type="ChEBI" id="CHEBI:15377"/>
        <dbReference type="ChEBI" id="CHEBI:15378"/>
        <dbReference type="ChEBI" id="CHEBI:43474"/>
        <dbReference type="ChEBI" id="CHEBI:58405"/>
        <dbReference type="ChEBI" id="CHEBI:60392"/>
        <dbReference type="EC" id="3.6.1.27"/>
    </reaction>
</comment>
<comment type="function">
    <text evidence="17">Catalyzes the dephosphorylation of undecaprenyl diphosphate (UPP). Confers resistance to bacitracin.</text>
</comment>
<dbReference type="OrthoDB" id="9808289at2"/>
<protein>
    <recommendedName>
        <fullName evidence="4 17">Undecaprenyl-diphosphatase</fullName>
        <ecNumber evidence="3 17">3.6.1.27</ecNumber>
    </recommendedName>
    <alternativeName>
        <fullName evidence="15 17">Bacitracin resistance protein</fullName>
    </alternativeName>
    <alternativeName>
        <fullName evidence="14 17">Undecaprenyl pyrophosphate phosphatase</fullName>
    </alternativeName>
</protein>
<keyword evidence="6 17" id="KW-0812">Transmembrane</keyword>
<dbReference type="RefSeq" id="WP_038562961.1">
    <property type="nucleotide sequence ID" value="NZ_CP008876.1"/>
</dbReference>
<dbReference type="GeneID" id="34219912"/>
<accession>A0A075LMQ0</accession>
<dbReference type="GO" id="GO:0046677">
    <property type="term" value="P:response to antibiotic"/>
    <property type="evidence" value="ECO:0007669"/>
    <property type="project" value="UniProtKB-UniRule"/>
</dbReference>
<name>A0A075LMQ0_9BACI</name>
<dbReference type="PANTHER" id="PTHR30622">
    <property type="entry name" value="UNDECAPRENYL-DIPHOSPHATASE"/>
    <property type="match status" value="1"/>
</dbReference>
<evidence type="ECO:0000256" key="13">
    <source>
        <dbReference type="ARBA" id="ARBA00023316"/>
    </source>
</evidence>
<keyword evidence="5 17" id="KW-1003">Cell membrane</keyword>
<evidence type="ECO:0000256" key="9">
    <source>
        <dbReference type="ARBA" id="ARBA00022984"/>
    </source>
</evidence>
<dbReference type="EMBL" id="CP008876">
    <property type="protein sequence ID" value="AIF67421.1"/>
    <property type="molecule type" value="Genomic_DNA"/>
</dbReference>
<feature type="transmembrane region" description="Helical" evidence="17">
    <location>
        <begin position="252"/>
        <end position="269"/>
    </location>
</feature>
<evidence type="ECO:0000256" key="8">
    <source>
        <dbReference type="ARBA" id="ARBA00022960"/>
    </source>
</evidence>
<dbReference type="KEGG" id="tap:GZ22_12750"/>
<evidence type="ECO:0000313" key="19">
    <source>
        <dbReference type="Proteomes" id="UP000027980"/>
    </source>
</evidence>
<evidence type="ECO:0000313" key="18">
    <source>
        <dbReference type="EMBL" id="AIF67421.1"/>
    </source>
</evidence>
<keyword evidence="9 17" id="KW-0573">Peptidoglycan synthesis</keyword>
<comment type="similarity">
    <text evidence="2 17">Belongs to the UppP family.</text>
</comment>
<dbReference type="PANTHER" id="PTHR30622:SF2">
    <property type="entry name" value="UNDECAPRENYL-DIPHOSPHATASE"/>
    <property type="match status" value="1"/>
</dbReference>
<evidence type="ECO:0000256" key="10">
    <source>
        <dbReference type="ARBA" id="ARBA00022989"/>
    </source>
</evidence>
<dbReference type="GO" id="GO:0005886">
    <property type="term" value="C:plasma membrane"/>
    <property type="evidence" value="ECO:0007669"/>
    <property type="project" value="UniProtKB-SubCell"/>
</dbReference>
<evidence type="ECO:0000256" key="15">
    <source>
        <dbReference type="ARBA" id="ARBA00032932"/>
    </source>
</evidence>
<evidence type="ECO:0000256" key="7">
    <source>
        <dbReference type="ARBA" id="ARBA00022801"/>
    </source>
</evidence>
<keyword evidence="7 17" id="KW-0378">Hydrolase</keyword>
<evidence type="ECO:0000256" key="12">
    <source>
        <dbReference type="ARBA" id="ARBA00023251"/>
    </source>
</evidence>
<evidence type="ECO:0000256" key="5">
    <source>
        <dbReference type="ARBA" id="ARBA00022475"/>
    </source>
</evidence>
<dbReference type="HOGENOM" id="CLU_060296_1_2_9"/>
<feature type="transmembrane region" description="Helical" evidence="17">
    <location>
        <begin position="91"/>
        <end position="109"/>
    </location>
</feature>
<keyword evidence="12 17" id="KW-0046">Antibiotic resistance</keyword>